<accession>A0A2G5SY78</accession>
<organism evidence="1 2">
    <name type="scientific">Caenorhabditis nigoni</name>
    <dbReference type="NCBI Taxonomy" id="1611254"/>
    <lineage>
        <taxon>Eukaryota</taxon>
        <taxon>Metazoa</taxon>
        <taxon>Ecdysozoa</taxon>
        <taxon>Nematoda</taxon>
        <taxon>Chromadorea</taxon>
        <taxon>Rhabditida</taxon>
        <taxon>Rhabditina</taxon>
        <taxon>Rhabditomorpha</taxon>
        <taxon>Rhabditoidea</taxon>
        <taxon>Rhabditidae</taxon>
        <taxon>Peloderinae</taxon>
        <taxon>Caenorhabditis</taxon>
    </lineage>
</organism>
<dbReference type="Proteomes" id="UP000230233">
    <property type="component" value="Chromosome X"/>
</dbReference>
<gene>
    <name evidence="1" type="primary">Cnig_chr_X.g25263</name>
    <name evidence="1" type="ORF">B9Z55_025263</name>
</gene>
<keyword evidence="2" id="KW-1185">Reference proteome</keyword>
<dbReference type="STRING" id="1611254.A0A2G5SY78"/>
<dbReference type="AlphaFoldDB" id="A0A2G5SY78"/>
<protein>
    <submittedName>
        <fullName evidence="1">Uncharacterized protein</fullName>
    </submittedName>
</protein>
<sequence length="173" mass="20316">MDGKETEVIDEIKQYLDICFVCPPEAMHHLYGFPMSYRSVSVVQMSIHLPEEQNVMFQRDEKAEAVTNAQSTNTQLIAWFEIKKKSEESVLPDGTFPSHLKDPRNDVYHQMPEYFTWNKEANSWKPKKTKEFALGTMYFISPRNREKYALRQLLLYKKRATSFDDLLTVEGHT</sequence>
<proteinExistence type="predicted"/>
<dbReference type="EMBL" id="PDUG01000006">
    <property type="protein sequence ID" value="PIC19883.1"/>
    <property type="molecule type" value="Genomic_DNA"/>
</dbReference>
<dbReference type="OrthoDB" id="10055660at2759"/>
<reference evidence="2" key="1">
    <citation type="submission" date="2017-10" db="EMBL/GenBank/DDBJ databases">
        <title>Rapid genome shrinkage in a self-fertile nematode reveals novel sperm competition proteins.</title>
        <authorList>
            <person name="Yin D."/>
            <person name="Schwarz E.M."/>
            <person name="Thomas C.G."/>
            <person name="Felde R.L."/>
            <person name="Korf I.F."/>
            <person name="Cutter A.D."/>
            <person name="Schartner C.M."/>
            <person name="Ralston E.J."/>
            <person name="Meyer B.J."/>
            <person name="Haag E.S."/>
        </authorList>
    </citation>
    <scope>NUCLEOTIDE SEQUENCE [LARGE SCALE GENOMIC DNA]</scope>
    <source>
        <strain evidence="2">JU1422</strain>
    </source>
</reference>
<evidence type="ECO:0000313" key="1">
    <source>
        <dbReference type="EMBL" id="PIC19883.1"/>
    </source>
</evidence>
<evidence type="ECO:0000313" key="2">
    <source>
        <dbReference type="Proteomes" id="UP000230233"/>
    </source>
</evidence>
<comment type="caution">
    <text evidence="1">The sequence shown here is derived from an EMBL/GenBank/DDBJ whole genome shotgun (WGS) entry which is preliminary data.</text>
</comment>
<name>A0A2G5SY78_9PELO</name>